<proteinExistence type="predicted"/>
<reference evidence="1 2" key="1">
    <citation type="journal article" date="2013" name="BMC Genomics">
        <title>Genomes of "Spiribacter", a streamlined, successful halophilic bacterium.</title>
        <authorList>
            <person name="Lopez-Perez M."/>
            <person name="Ghai R."/>
            <person name="Leon M.J."/>
            <person name="Rodriguez-Olmos A."/>
            <person name="Copa-Patino J.L."/>
            <person name="Soliveri J."/>
            <person name="Sanchez-Porro C."/>
            <person name="Ventosa A."/>
            <person name="Rodriguez-Valera F."/>
        </authorList>
    </citation>
    <scope>NUCLEOTIDE SEQUENCE [LARGE SCALE GENOMIC DNA]</scope>
    <source>
        <strain evidence="1 2">UAH-SP71</strain>
    </source>
</reference>
<gene>
    <name evidence="1" type="ORF">SPICUR_07440</name>
</gene>
<dbReference type="EMBL" id="CP005990">
    <property type="protein sequence ID" value="AGY92451.1"/>
    <property type="molecule type" value="Genomic_DNA"/>
</dbReference>
<name>U5T571_9GAMM</name>
<sequence length="58" mass="6794">MVTVRIPAVVHGQLEFLADQQWCDVSSMIRRGIRRELDANRDLLEDEVLRKKQGEWSV</sequence>
<evidence type="ECO:0008006" key="3">
    <source>
        <dbReference type="Google" id="ProtNLM"/>
    </source>
</evidence>
<dbReference type="HOGENOM" id="CLU_2976994_0_0_6"/>
<dbReference type="KEGG" id="spiu:SPICUR_07440"/>
<keyword evidence="2" id="KW-1185">Reference proteome</keyword>
<protein>
    <recommendedName>
        <fullName evidence="3">CopG family transcriptional regulator</fullName>
    </recommendedName>
</protein>
<accession>U5T571</accession>
<evidence type="ECO:0000313" key="1">
    <source>
        <dbReference type="EMBL" id="AGY92451.1"/>
    </source>
</evidence>
<evidence type="ECO:0000313" key="2">
    <source>
        <dbReference type="Proteomes" id="UP000017640"/>
    </source>
</evidence>
<dbReference type="Proteomes" id="UP000017640">
    <property type="component" value="Chromosome"/>
</dbReference>
<dbReference type="STRING" id="1335757.SPICUR_07440"/>
<dbReference type="AlphaFoldDB" id="U5T571"/>
<organism evidence="1 2">
    <name type="scientific">Spiribacter curvatus</name>
    <dbReference type="NCBI Taxonomy" id="1335757"/>
    <lineage>
        <taxon>Bacteria</taxon>
        <taxon>Pseudomonadati</taxon>
        <taxon>Pseudomonadota</taxon>
        <taxon>Gammaproteobacteria</taxon>
        <taxon>Chromatiales</taxon>
        <taxon>Ectothiorhodospiraceae</taxon>
        <taxon>Spiribacter</taxon>
    </lineage>
</organism>